<evidence type="ECO:0008006" key="3">
    <source>
        <dbReference type="Google" id="ProtNLM"/>
    </source>
</evidence>
<reference evidence="2" key="1">
    <citation type="journal article" date="2020" name="mSystems">
        <title>Genome- and Community-Level Interaction Insights into Carbon Utilization and Element Cycling Functions of Hydrothermarchaeota in Hydrothermal Sediment.</title>
        <authorList>
            <person name="Zhou Z."/>
            <person name="Liu Y."/>
            <person name="Xu W."/>
            <person name="Pan J."/>
            <person name="Luo Z.H."/>
            <person name="Li M."/>
        </authorList>
    </citation>
    <scope>NUCLEOTIDE SEQUENCE [LARGE SCALE GENOMIC DNA]</scope>
    <source>
        <strain evidence="2">SpSt-637</strain>
        <strain evidence="1">SpSt-667</strain>
    </source>
</reference>
<dbReference type="EMBL" id="DTCK01000041">
    <property type="protein sequence ID" value="HGQ36335.1"/>
    <property type="molecule type" value="Genomic_DNA"/>
</dbReference>
<sequence length="358" mass="41751">MRKFRDRDFIESTEGLLFCVIGNIHPRNRIIAYLKYVPKMESSIRTKWSRNGVMYGRILPFYSAIGVKNTMEFLKKNYPHYIAFDEYRSVELIEVPKEMINKHYRPEERLKEITENPLDSLEAMAREIVEKLSHESGVEVNLFGITGSILLRIHNPLISDIDIIVYGKENAYKVKEALLKLYNDDSSEFTRPSGEVLENWANDIIKIHPLTFKEAMLLYSKYKWNRALYKGKQFSLHPVKLEFEVNEEWEQKKFRPLDIVTIRARVIDNSDSMFMPAVYKVDNVRVIEGDTTANKVSTVVSYEGLYVDLADSDDEIIVRGKLEEVIDSRSSEVYYQVTVGTYEAQGKDYIKPIKWLKG</sequence>
<name>A0A7C4NNZ7_9CREN</name>
<proteinExistence type="predicted"/>
<gene>
    <name evidence="2" type="ORF">ENU08_04115</name>
    <name evidence="1" type="ORF">ENU41_06635</name>
</gene>
<comment type="caution">
    <text evidence="2">The sequence shown here is derived from an EMBL/GenBank/DDBJ whole genome shotgun (WGS) entry which is preliminary data.</text>
</comment>
<protein>
    <recommendedName>
        <fullName evidence="3">Polymerase nucleotidyl transferase domain-containing protein</fullName>
    </recommendedName>
</protein>
<evidence type="ECO:0000313" key="1">
    <source>
        <dbReference type="EMBL" id="HGQ36335.1"/>
    </source>
</evidence>
<accession>A0A7C4NNZ7</accession>
<dbReference type="EMBL" id="DTBD01000031">
    <property type="protein sequence ID" value="HGQ64411.1"/>
    <property type="molecule type" value="Genomic_DNA"/>
</dbReference>
<dbReference type="AlphaFoldDB" id="A0A7C4NNZ7"/>
<evidence type="ECO:0000313" key="2">
    <source>
        <dbReference type="EMBL" id="HGQ64411.1"/>
    </source>
</evidence>
<organism evidence="2">
    <name type="scientific">Ignisphaera aggregans</name>
    <dbReference type="NCBI Taxonomy" id="334771"/>
    <lineage>
        <taxon>Archaea</taxon>
        <taxon>Thermoproteota</taxon>
        <taxon>Thermoprotei</taxon>
        <taxon>Desulfurococcales</taxon>
        <taxon>Desulfurococcaceae</taxon>
        <taxon>Ignisphaera</taxon>
    </lineage>
</organism>